<reference evidence="2" key="1">
    <citation type="journal article" date="2020" name="Stud. Mycol.">
        <title>101 Dothideomycetes genomes: a test case for predicting lifestyles and emergence of pathogens.</title>
        <authorList>
            <person name="Haridas S."/>
            <person name="Albert R."/>
            <person name="Binder M."/>
            <person name="Bloem J."/>
            <person name="Labutti K."/>
            <person name="Salamov A."/>
            <person name="Andreopoulos B."/>
            <person name="Baker S."/>
            <person name="Barry K."/>
            <person name="Bills G."/>
            <person name="Bluhm B."/>
            <person name="Cannon C."/>
            <person name="Castanera R."/>
            <person name="Culley D."/>
            <person name="Daum C."/>
            <person name="Ezra D."/>
            <person name="Gonzalez J."/>
            <person name="Henrissat B."/>
            <person name="Kuo A."/>
            <person name="Liang C."/>
            <person name="Lipzen A."/>
            <person name="Lutzoni F."/>
            <person name="Magnuson J."/>
            <person name="Mondo S."/>
            <person name="Nolan M."/>
            <person name="Ohm R."/>
            <person name="Pangilinan J."/>
            <person name="Park H.-J."/>
            <person name="Ramirez L."/>
            <person name="Alfaro M."/>
            <person name="Sun H."/>
            <person name="Tritt A."/>
            <person name="Yoshinaga Y."/>
            <person name="Zwiers L.-H."/>
            <person name="Turgeon B."/>
            <person name="Goodwin S."/>
            <person name="Spatafora J."/>
            <person name="Crous P."/>
            <person name="Grigoriev I."/>
        </authorList>
    </citation>
    <scope>NUCLEOTIDE SEQUENCE</scope>
    <source>
        <strain evidence="2">CBS 130266</strain>
    </source>
</reference>
<dbReference type="EMBL" id="MU007098">
    <property type="protein sequence ID" value="KAF2421514.1"/>
    <property type="molecule type" value="Genomic_DNA"/>
</dbReference>
<keyword evidence="3" id="KW-1185">Reference proteome</keyword>
<comment type="caution">
    <text evidence="2">The sequence shown here is derived from an EMBL/GenBank/DDBJ whole genome shotgun (WGS) entry which is preliminary data.</text>
</comment>
<dbReference type="PANTHER" id="PTHR21255">
    <property type="entry name" value="T-COMPLEX-ASSOCIATED-TESTIS-EXPRESSED 1/ DYNEIN LIGHT CHAIN"/>
    <property type="match status" value="1"/>
</dbReference>
<feature type="compositionally biased region" description="Low complexity" evidence="1">
    <location>
        <begin position="51"/>
        <end position="72"/>
    </location>
</feature>
<dbReference type="InterPro" id="IPR005334">
    <property type="entry name" value="Tctex-1-like"/>
</dbReference>
<dbReference type="GO" id="GO:0005868">
    <property type="term" value="C:cytoplasmic dynein complex"/>
    <property type="evidence" value="ECO:0007669"/>
    <property type="project" value="TreeGrafter"/>
</dbReference>
<dbReference type="GO" id="GO:0045505">
    <property type="term" value="F:dynein intermediate chain binding"/>
    <property type="evidence" value="ECO:0007669"/>
    <property type="project" value="TreeGrafter"/>
</dbReference>
<evidence type="ECO:0000256" key="1">
    <source>
        <dbReference type="SAM" id="MobiDB-lite"/>
    </source>
</evidence>
<feature type="region of interest" description="Disordered" evidence="1">
    <location>
        <begin position="51"/>
        <end position="76"/>
    </location>
</feature>
<dbReference type="InterPro" id="IPR038586">
    <property type="entry name" value="Tctex-1-like_sf"/>
</dbReference>
<gene>
    <name evidence="2" type="ORF">EJ08DRAFT_702013</name>
</gene>
<evidence type="ECO:0008006" key="4">
    <source>
        <dbReference type="Google" id="ProtNLM"/>
    </source>
</evidence>
<sequence length="137" mass="14853">MAPPLSETELKKLAHDACSTALSDATSYKHESTAKWNDTIVSTLLQSLVSSTSSTSTSSTSTTSTPTQTTSTPSPPFKFMINSTIMQHQSSTDAPGAKRGMHTAACAYWDNERDGMWSYKYEGKGMDVVVMVMWVAL</sequence>
<dbReference type="OrthoDB" id="10059120at2759"/>
<dbReference type="Pfam" id="PF03645">
    <property type="entry name" value="Tctex-1"/>
    <property type="match status" value="1"/>
</dbReference>
<evidence type="ECO:0000313" key="2">
    <source>
        <dbReference type="EMBL" id="KAF2421514.1"/>
    </source>
</evidence>
<name>A0A9P4NHC5_9PEZI</name>
<accession>A0A9P4NHC5</accession>
<dbReference type="Proteomes" id="UP000800235">
    <property type="component" value="Unassembled WGS sequence"/>
</dbReference>
<dbReference type="Gene3D" id="3.30.1140.40">
    <property type="entry name" value="Tctex-1"/>
    <property type="match status" value="1"/>
</dbReference>
<dbReference type="GO" id="GO:0007018">
    <property type="term" value="P:microtubule-based movement"/>
    <property type="evidence" value="ECO:0007669"/>
    <property type="project" value="TreeGrafter"/>
</dbReference>
<dbReference type="PANTHER" id="PTHR21255:SF4">
    <property type="entry name" value="DYNEIN LIGHT CHAIN TCTEX-TYPE"/>
    <property type="match status" value="1"/>
</dbReference>
<protein>
    <recommendedName>
        <fullName evidence="4">Dynein light chain</fullName>
    </recommendedName>
</protein>
<evidence type="ECO:0000313" key="3">
    <source>
        <dbReference type="Proteomes" id="UP000800235"/>
    </source>
</evidence>
<organism evidence="2 3">
    <name type="scientific">Tothia fuscella</name>
    <dbReference type="NCBI Taxonomy" id="1048955"/>
    <lineage>
        <taxon>Eukaryota</taxon>
        <taxon>Fungi</taxon>
        <taxon>Dikarya</taxon>
        <taxon>Ascomycota</taxon>
        <taxon>Pezizomycotina</taxon>
        <taxon>Dothideomycetes</taxon>
        <taxon>Pleosporomycetidae</taxon>
        <taxon>Venturiales</taxon>
        <taxon>Cylindrosympodiaceae</taxon>
        <taxon>Tothia</taxon>
    </lineage>
</organism>
<dbReference type="AlphaFoldDB" id="A0A9P4NHC5"/>
<dbReference type="GO" id="GO:0005737">
    <property type="term" value="C:cytoplasm"/>
    <property type="evidence" value="ECO:0007669"/>
    <property type="project" value="TreeGrafter"/>
</dbReference>
<proteinExistence type="predicted"/>